<evidence type="ECO:0000259" key="7">
    <source>
        <dbReference type="Pfam" id="PF00350"/>
    </source>
</evidence>
<proteinExistence type="predicted"/>
<accession>A0ABQ4MTF3</accession>
<dbReference type="Gene3D" id="3.40.50.300">
    <property type="entry name" value="P-loop containing nucleotide triphosphate hydrolases"/>
    <property type="match status" value="2"/>
</dbReference>
<dbReference type="InterPro" id="IPR027417">
    <property type="entry name" value="P-loop_NTPase"/>
</dbReference>
<evidence type="ECO:0000256" key="3">
    <source>
        <dbReference type="ARBA" id="ARBA00022801"/>
    </source>
</evidence>
<reference evidence="8 9" key="1">
    <citation type="submission" date="2021-03" db="EMBL/GenBank/DDBJ databases">
        <title>Antimicrobial resistance genes in bacteria isolated from Japanese honey, and their potential for conferring macrolide and lincosamide resistance in the American foulbrood pathogen Paenibacillus larvae.</title>
        <authorList>
            <person name="Okamoto M."/>
            <person name="Kumagai M."/>
            <person name="Kanamori H."/>
            <person name="Takamatsu D."/>
        </authorList>
    </citation>
    <scope>NUCLEOTIDE SEQUENCE [LARGE SCALE GENOMIC DNA]</scope>
    <source>
        <strain evidence="8 9">J15TS10</strain>
    </source>
</reference>
<comment type="caution">
    <text evidence="8">The sequence shown here is derived from an EMBL/GenBank/DDBJ whole genome shotgun (WGS) entry which is preliminary data.</text>
</comment>
<feature type="coiled-coil region" evidence="6">
    <location>
        <begin position="948"/>
        <end position="989"/>
    </location>
</feature>
<keyword evidence="3" id="KW-0378">Hydrolase</keyword>
<evidence type="ECO:0000256" key="5">
    <source>
        <dbReference type="ARBA" id="ARBA00023136"/>
    </source>
</evidence>
<dbReference type="Pfam" id="PF00350">
    <property type="entry name" value="Dynamin_N"/>
    <property type="match status" value="2"/>
</dbReference>
<keyword evidence="4" id="KW-0342">GTP-binding</keyword>
<name>A0ABQ4MTF3_9BACL</name>
<feature type="domain" description="Dynamin N-terminal" evidence="7">
    <location>
        <begin position="647"/>
        <end position="872"/>
    </location>
</feature>
<dbReference type="RefSeq" id="WP_213591918.1">
    <property type="nucleotide sequence ID" value="NZ_BOSM01000005.1"/>
</dbReference>
<evidence type="ECO:0000256" key="6">
    <source>
        <dbReference type="SAM" id="Coils"/>
    </source>
</evidence>
<dbReference type="InterPro" id="IPR027094">
    <property type="entry name" value="Mitofusin_fam"/>
</dbReference>
<comment type="subcellular location">
    <subcellularLocation>
        <location evidence="1">Membrane</location>
    </subcellularLocation>
</comment>
<protein>
    <submittedName>
        <fullName evidence="8">GTPase</fullName>
    </submittedName>
</protein>
<keyword evidence="6" id="KW-0175">Coiled coil</keyword>
<dbReference type="PANTHER" id="PTHR10465:SF0">
    <property type="entry name" value="SARCALUMENIN"/>
    <property type="match status" value="1"/>
</dbReference>
<keyword evidence="5" id="KW-0472">Membrane</keyword>
<dbReference type="PANTHER" id="PTHR10465">
    <property type="entry name" value="TRANSMEMBRANE GTPASE FZO1"/>
    <property type="match status" value="1"/>
</dbReference>
<evidence type="ECO:0000256" key="4">
    <source>
        <dbReference type="ARBA" id="ARBA00023134"/>
    </source>
</evidence>
<keyword evidence="9" id="KW-1185">Reference proteome</keyword>
<feature type="domain" description="Dynamin N-terminal" evidence="7">
    <location>
        <begin position="51"/>
        <end position="212"/>
    </location>
</feature>
<dbReference type="InterPro" id="IPR045063">
    <property type="entry name" value="Dynamin_N"/>
</dbReference>
<keyword evidence="2" id="KW-0547">Nucleotide-binding</keyword>
<gene>
    <name evidence="8" type="ORF">J15TS10_30060</name>
</gene>
<dbReference type="SUPFAM" id="SSF52540">
    <property type="entry name" value="P-loop containing nucleoside triphosphate hydrolases"/>
    <property type="match status" value="2"/>
</dbReference>
<dbReference type="Proteomes" id="UP000681290">
    <property type="component" value="Unassembled WGS sequence"/>
</dbReference>
<evidence type="ECO:0000256" key="1">
    <source>
        <dbReference type="ARBA" id="ARBA00004370"/>
    </source>
</evidence>
<sequence>METLTIGRDQRLHDRLDQFLKLYESGKDLRACREIQDLTRKLEADELTLSFCGHFSAGKSSLINRLCGKQVLPSGPIPTTANVAAIRNGEPRAVLTRAEAEYGDISETEEARSEQIELHLDQLDDYCRDGNTYSMISLWDDVPILGRHGVLLDTPGVDSNDAGHAMATNSALHLADVVFYVMDYNHVLSESNLSFAKRLADWGKPLYLVVNQIDKHRETELSFGKYRSSVEDAFELWGIVPAGVFYISLKELSHPLNMLSELEKTIASLFEIRESLLEFSIGCSLFHGAEQYLKRLNDADEEEQERLLEEVGGEEALLSLQAELSVLEREFTEQDGLIDRMRNDLSKELDGLLANAHLMTPDLREAAALYLESRKSGFKMGLLFHAGKTEREKERRRDLFLGKLREQVQAQVDWHVRDLLRRLGQNHGLWSAEWESRLEAELPQAEEEWIAGSAREGALLSGEYTLRYAADVAAGIAGRYRRAALAIADGLLAELAPRLNEARHSLAAQREALLARSGAAGRLQALRAAAKERAARIHALLGERPSLPPGILPEVRDAAPGAPAAPQRPQAPAAAVMAPPAAAVPASASDSAGAAAAAAISGRQRLGEAAAVLSAAAEALAPYPAFGSGVRELRARADVLRGGRFTVALFGAFSAGKSSFANALLGAQVLPVSPHPTTAAINRILAPEGDMKHGQAAITFKSLEAMREDLAYSFEALQLGAWKEGSWRAEVNKLKAPDVPPSGRAHFSFLKAAAIGWEHNAARLGSREVTGLEQFAEYVAEESRACFVAGIDLYYSCPLTEQGIVIVDTPGADSIHARHTGVTFEYMKNSDALLYVTYYNHAFSRADRQFLGHLGRVKGSFALDKMFFIVNAADLASTPGELASVVEHVEGGLRAAGIEAPQIYPVSSIAALDAKRSADAAKLESSGFARFEAPFLRFISEDLAGLAVDAARHELQQFIARAEQWSETLAKSEEEREQLKVQLSLDRKRFLEELQMLANSDKEAEIAQETGELLFHVRRRLQFLAGDLFHEYFHPSLLQDDGGDMKRKFAASVKGWLAQLSIELEREVQATSLRLEKKCESLLAKEAEAWLVRLQQEIPALPALSIYATSAWLTPSVSEGSLEQGIKAASYWSYFKNPKNFFEGGGKQRLRDALEEPLSDSIKEAVQRFGRDLIEFYTQETSARFAAIAASLEAQWEEWESSVSGMPSATDSDESWKAVPQRLHALHQALL</sequence>
<dbReference type="CDD" id="cd09912">
    <property type="entry name" value="DLP_2"/>
    <property type="match status" value="2"/>
</dbReference>
<organism evidence="8 9">
    <name type="scientific">Paenibacillus woosongensis</name>
    <dbReference type="NCBI Taxonomy" id="307580"/>
    <lineage>
        <taxon>Bacteria</taxon>
        <taxon>Bacillati</taxon>
        <taxon>Bacillota</taxon>
        <taxon>Bacilli</taxon>
        <taxon>Bacillales</taxon>
        <taxon>Paenibacillaceae</taxon>
        <taxon>Paenibacillus</taxon>
    </lineage>
</organism>
<evidence type="ECO:0000313" key="9">
    <source>
        <dbReference type="Proteomes" id="UP000681290"/>
    </source>
</evidence>
<evidence type="ECO:0000256" key="2">
    <source>
        <dbReference type="ARBA" id="ARBA00022741"/>
    </source>
</evidence>
<dbReference type="EMBL" id="BOSM01000005">
    <property type="protein sequence ID" value="GIP59192.1"/>
    <property type="molecule type" value="Genomic_DNA"/>
</dbReference>
<evidence type="ECO:0000313" key="8">
    <source>
        <dbReference type="EMBL" id="GIP59192.1"/>
    </source>
</evidence>